<dbReference type="AlphaFoldDB" id="A0A2V2N5F3"/>
<dbReference type="Proteomes" id="UP000245657">
    <property type="component" value="Unassembled WGS sequence"/>
</dbReference>
<reference evidence="1 2" key="1">
    <citation type="submission" date="2018-05" db="EMBL/GenBank/DDBJ databases">
        <title>Draft genome of Methanospirillum lacunae Ki8-1.</title>
        <authorList>
            <person name="Dueholm M.S."/>
            <person name="Nielsen P.H."/>
            <person name="Bakmann L.F."/>
            <person name="Otzen D.E."/>
        </authorList>
    </citation>
    <scope>NUCLEOTIDE SEQUENCE [LARGE SCALE GENOMIC DNA]</scope>
    <source>
        <strain evidence="1 2">Ki8-1</strain>
    </source>
</reference>
<proteinExistence type="predicted"/>
<dbReference type="GeneID" id="97549160"/>
<evidence type="ECO:0000313" key="2">
    <source>
        <dbReference type="Proteomes" id="UP000245657"/>
    </source>
</evidence>
<organism evidence="1 2">
    <name type="scientific">Methanospirillum lacunae</name>
    <dbReference type="NCBI Taxonomy" id="668570"/>
    <lineage>
        <taxon>Archaea</taxon>
        <taxon>Methanobacteriati</taxon>
        <taxon>Methanobacteriota</taxon>
        <taxon>Stenosarchaea group</taxon>
        <taxon>Methanomicrobia</taxon>
        <taxon>Methanomicrobiales</taxon>
        <taxon>Methanospirillaceae</taxon>
        <taxon>Methanospirillum</taxon>
    </lineage>
</organism>
<gene>
    <name evidence="1" type="ORF">DK846_01280</name>
</gene>
<dbReference type="EMBL" id="QGMY01000002">
    <property type="protein sequence ID" value="PWR73830.1"/>
    <property type="molecule type" value="Genomic_DNA"/>
</dbReference>
<dbReference type="OrthoDB" id="104702at2157"/>
<keyword evidence="2" id="KW-1185">Reference proteome</keyword>
<evidence type="ECO:0000313" key="1">
    <source>
        <dbReference type="EMBL" id="PWR73830.1"/>
    </source>
</evidence>
<protein>
    <submittedName>
        <fullName evidence="1">Uncharacterized protein</fullName>
    </submittedName>
</protein>
<accession>A0A2V2N5F3</accession>
<comment type="caution">
    <text evidence="1">The sequence shown here is derived from an EMBL/GenBank/DDBJ whole genome shotgun (WGS) entry which is preliminary data.</text>
</comment>
<dbReference type="RefSeq" id="WP_109967110.1">
    <property type="nucleotide sequence ID" value="NZ_CP176093.1"/>
</dbReference>
<name>A0A2V2N5F3_9EURY</name>
<sequence length="107" mass="12242">MVSSSSRFGRGFFINISHLVTKFSLPPDRAWMGAQDYFSDLIIPTQFKGTDIEELIGILRQQIMWHQAGGPMDKEQYSEVKRTLNRLLIALDKQAGITDPDIGRYHE</sequence>